<name>A0A0M9VLL5_9MICO</name>
<comment type="caution">
    <text evidence="2">The sequence shown here is derived from an EMBL/GenBank/DDBJ whole genome shotgun (WGS) entry which is preliminary data.</text>
</comment>
<proteinExistence type="predicted"/>
<accession>A0A0M9VLL5</accession>
<reference evidence="2" key="1">
    <citation type="submission" date="2015-04" db="EMBL/GenBank/DDBJ databases">
        <title>Complete genome sequence of Microbacterium chocolatum SIT 101, a bacterium enantioselectively hydrolyzing mesomeric diesters.</title>
        <authorList>
            <person name="Li X."/>
            <person name="Xu Y."/>
        </authorList>
    </citation>
    <scope>NUCLEOTIDE SEQUENCE [LARGE SCALE GENOMIC DNA]</scope>
    <source>
        <strain evidence="2">SIT 101</strain>
    </source>
</reference>
<keyword evidence="3" id="KW-1185">Reference proteome</keyword>
<organism evidence="2 3">
    <name type="scientific">Microbacterium aurantiacum</name>
    <dbReference type="NCBI Taxonomy" id="162393"/>
    <lineage>
        <taxon>Bacteria</taxon>
        <taxon>Bacillati</taxon>
        <taxon>Actinomycetota</taxon>
        <taxon>Actinomycetes</taxon>
        <taxon>Micrococcales</taxon>
        <taxon>Microbacteriaceae</taxon>
        <taxon>Microbacterium</taxon>
    </lineage>
</organism>
<gene>
    <name evidence="2" type="ORF">XI38_05485</name>
</gene>
<dbReference type="Proteomes" id="UP000037737">
    <property type="component" value="Unassembled WGS sequence"/>
</dbReference>
<dbReference type="EMBL" id="LAVO01000005">
    <property type="protein sequence ID" value="KOS11313.1"/>
    <property type="molecule type" value="Genomic_DNA"/>
</dbReference>
<evidence type="ECO:0000256" key="1">
    <source>
        <dbReference type="SAM" id="MobiDB-lite"/>
    </source>
</evidence>
<feature type="region of interest" description="Disordered" evidence="1">
    <location>
        <begin position="36"/>
        <end position="73"/>
    </location>
</feature>
<feature type="compositionally biased region" description="Basic and acidic residues" evidence="1">
    <location>
        <begin position="62"/>
        <end position="73"/>
    </location>
</feature>
<protein>
    <submittedName>
        <fullName evidence="2">Uncharacterized protein</fullName>
    </submittedName>
</protein>
<evidence type="ECO:0000313" key="3">
    <source>
        <dbReference type="Proteomes" id="UP000037737"/>
    </source>
</evidence>
<evidence type="ECO:0000313" key="2">
    <source>
        <dbReference type="EMBL" id="KOS11313.1"/>
    </source>
</evidence>
<feature type="compositionally biased region" description="Polar residues" evidence="1">
    <location>
        <begin position="37"/>
        <end position="47"/>
    </location>
</feature>
<sequence>MRHIAGVPRRTDPAVAITPRTLAPSALERGVAATAISGVSTAPTRTASRAGPMGRATRRSWQRCDRHGGDPPR</sequence>
<dbReference type="AlphaFoldDB" id="A0A0M9VLL5"/>